<dbReference type="PROSITE" id="PS50987">
    <property type="entry name" value="HTH_ARSR_2"/>
    <property type="match status" value="1"/>
</dbReference>
<dbReference type="SMART" id="SM00418">
    <property type="entry name" value="HTH_ARSR"/>
    <property type="match status" value="1"/>
</dbReference>
<sequence length="330" mass="35766">MPLTLELSIGDLASTRFAISPLSETISGLQILGNGWGQGRQRHLRWVRWAADEVAARPLDLSWTWPLIVHGRTSWPQFLLPAPARAATTIDDALAALQRTTAAQVRRSLRGTFGDRPPAVARKLAADPAAGLRVIAAELRRAHDRLVAPHWSRLQAVLDADIAYRARQLASGGAGKLFTELHQDLRWNDGQLTLDGDDRPSPGKLPGGLVLSPVALGPPRVLIKLHSTTHPTLRYPARGVGALWATGMHPVAGRSTVRLLGRRRADLLAALRSPATTVDLARVQQVSPSAVSQQIRVLRDGGLVVGERCGRRVLYRTTELGLKLLDAGPH</sequence>
<dbReference type="Pfam" id="PF01022">
    <property type="entry name" value="HTH_5"/>
    <property type="match status" value="1"/>
</dbReference>
<dbReference type="SUPFAM" id="SSF46785">
    <property type="entry name" value="Winged helix' DNA-binding domain"/>
    <property type="match status" value="1"/>
</dbReference>
<dbReference type="Proteomes" id="UP001500689">
    <property type="component" value="Unassembled WGS sequence"/>
</dbReference>
<dbReference type="InterPro" id="IPR036388">
    <property type="entry name" value="WH-like_DNA-bd_sf"/>
</dbReference>
<keyword evidence="3" id="KW-1185">Reference proteome</keyword>
<dbReference type="InterPro" id="IPR011991">
    <property type="entry name" value="ArsR-like_HTH"/>
</dbReference>
<evidence type="ECO:0000259" key="1">
    <source>
        <dbReference type="PROSITE" id="PS50987"/>
    </source>
</evidence>
<gene>
    <name evidence="2" type="ORF">GCM10022222_24390</name>
</gene>
<organism evidence="2 3">
    <name type="scientific">Amycolatopsis ultiminotia</name>
    <dbReference type="NCBI Taxonomy" id="543629"/>
    <lineage>
        <taxon>Bacteria</taxon>
        <taxon>Bacillati</taxon>
        <taxon>Actinomycetota</taxon>
        <taxon>Actinomycetes</taxon>
        <taxon>Pseudonocardiales</taxon>
        <taxon>Pseudonocardiaceae</taxon>
        <taxon>Amycolatopsis</taxon>
    </lineage>
</organism>
<dbReference type="Pfam" id="PF19361">
    <property type="entry name" value="DUF5937"/>
    <property type="match status" value="1"/>
</dbReference>
<protein>
    <submittedName>
        <fullName evidence="2">DUF5937 family protein</fullName>
    </submittedName>
</protein>
<comment type="caution">
    <text evidence="2">The sequence shown here is derived from an EMBL/GenBank/DDBJ whole genome shotgun (WGS) entry which is preliminary data.</text>
</comment>
<feature type="domain" description="HTH arsR-type" evidence="1">
    <location>
        <begin position="243"/>
        <end position="330"/>
    </location>
</feature>
<proteinExistence type="predicted"/>
<dbReference type="InterPro" id="IPR045981">
    <property type="entry name" value="DUF5937"/>
</dbReference>
<dbReference type="Gene3D" id="1.10.10.10">
    <property type="entry name" value="Winged helix-like DNA-binding domain superfamily/Winged helix DNA-binding domain"/>
    <property type="match status" value="1"/>
</dbReference>
<dbReference type="InterPro" id="IPR001845">
    <property type="entry name" value="HTH_ArsR_DNA-bd_dom"/>
</dbReference>
<accession>A0ABP6VU51</accession>
<name>A0ABP6VU51_9PSEU</name>
<dbReference type="InterPro" id="IPR036390">
    <property type="entry name" value="WH_DNA-bd_sf"/>
</dbReference>
<dbReference type="EMBL" id="BAAAZN010000004">
    <property type="protein sequence ID" value="GAA3539870.1"/>
    <property type="molecule type" value="Genomic_DNA"/>
</dbReference>
<dbReference type="RefSeq" id="WP_344858744.1">
    <property type="nucleotide sequence ID" value="NZ_BAAAZN010000004.1"/>
</dbReference>
<evidence type="ECO:0000313" key="2">
    <source>
        <dbReference type="EMBL" id="GAA3539870.1"/>
    </source>
</evidence>
<reference evidence="3" key="1">
    <citation type="journal article" date="2019" name="Int. J. Syst. Evol. Microbiol.">
        <title>The Global Catalogue of Microorganisms (GCM) 10K type strain sequencing project: providing services to taxonomists for standard genome sequencing and annotation.</title>
        <authorList>
            <consortium name="The Broad Institute Genomics Platform"/>
            <consortium name="The Broad Institute Genome Sequencing Center for Infectious Disease"/>
            <person name="Wu L."/>
            <person name="Ma J."/>
        </authorList>
    </citation>
    <scope>NUCLEOTIDE SEQUENCE [LARGE SCALE GENOMIC DNA]</scope>
    <source>
        <strain evidence="3">JCM 16898</strain>
    </source>
</reference>
<evidence type="ECO:0000313" key="3">
    <source>
        <dbReference type="Proteomes" id="UP001500689"/>
    </source>
</evidence>
<dbReference type="CDD" id="cd00090">
    <property type="entry name" value="HTH_ARSR"/>
    <property type="match status" value="1"/>
</dbReference>